<evidence type="ECO:0000256" key="3">
    <source>
        <dbReference type="RuleBase" id="RU000461"/>
    </source>
</evidence>
<comment type="caution">
    <text evidence="6">The sequence shown here is derived from an EMBL/GenBank/DDBJ whole genome shotgun (WGS) entry which is preliminary data.</text>
</comment>
<dbReference type="Pfam" id="PF00067">
    <property type="entry name" value="p450"/>
    <property type="match status" value="2"/>
</dbReference>
<keyword evidence="5" id="KW-0472">Membrane</keyword>
<gene>
    <name evidence="6" type="ORF">Vretifemale_20613</name>
</gene>
<dbReference type="GO" id="GO:0016125">
    <property type="term" value="P:sterol metabolic process"/>
    <property type="evidence" value="ECO:0007669"/>
    <property type="project" value="TreeGrafter"/>
</dbReference>
<evidence type="ECO:0000256" key="2">
    <source>
        <dbReference type="ARBA" id="ARBA00023004"/>
    </source>
</evidence>
<keyword evidence="5" id="KW-1133">Transmembrane helix</keyword>
<proteinExistence type="inferred from homology"/>
<protein>
    <recommendedName>
        <fullName evidence="8">Cytochrome P450</fullName>
    </recommendedName>
</protein>
<dbReference type="InterPro" id="IPR017972">
    <property type="entry name" value="Cyt_P450_CS"/>
</dbReference>
<dbReference type="GO" id="GO:0020037">
    <property type="term" value="F:heme binding"/>
    <property type="evidence" value="ECO:0007669"/>
    <property type="project" value="InterPro"/>
</dbReference>
<evidence type="ECO:0000256" key="4">
    <source>
        <dbReference type="SAM" id="MobiDB-lite"/>
    </source>
</evidence>
<evidence type="ECO:0000313" key="6">
    <source>
        <dbReference type="EMBL" id="GIL93153.1"/>
    </source>
</evidence>
<dbReference type="InterPro" id="IPR001128">
    <property type="entry name" value="Cyt_P450"/>
</dbReference>
<dbReference type="PANTHER" id="PTHR24286">
    <property type="entry name" value="CYTOCHROME P450 26"/>
    <property type="match status" value="1"/>
</dbReference>
<feature type="region of interest" description="Disordered" evidence="4">
    <location>
        <begin position="667"/>
        <end position="689"/>
    </location>
</feature>
<evidence type="ECO:0000256" key="1">
    <source>
        <dbReference type="ARBA" id="ARBA00022723"/>
    </source>
</evidence>
<dbReference type="GO" id="GO:0005506">
    <property type="term" value="F:iron ion binding"/>
    <property type="evidence" value="ECO:0007669"/>
    <property type="project" value="InterPro"/>
</dbReference>
<name>A0A8J4D6S4_9CHLO</name>
<keyword evidence="7" id="KW-1185">Reference proteome</keyword>
<keyword evidence="5" id="KW-0812">Transmembrane</keyword>
<keyword evidence="3" id="KW-0349">Heme</keyword>
<feature type="transmembrane region" description="Helical" evidence="5">
    <location>
        <begin position="280"/>
        <end position="300"/>
    </location>
</feature>
<comment type="similarity">
    <text evidence="3">Belongs to the cytochrome P450 family.</text>
</comment>
<evidence type="ECO:0000256" key="5">
    <source>
        <dbReference type="SAM" id="Phobius"/>
    </source>
</evidence>
<keyword evidence="3" id="KW-0503">Monooxygenase</keyword>
<dbReference type="Gene3D" id="1.10.630.10">
    <property type="entry name" value="Cytochrome P450"/>
    <property type="match status" value="4"/>
</dbReference>
<dbReference type="SUPFAM" id="SSF48264">
    <property type="entry name" value="Cytochrome P450"/>
    <property type="match status" value="2"/>
</dbReference>
<feature type="transmembrane region" description="Helical" evidence="5">
    <location>
        <begin position="12"/>
        <end position="32"/>
    </location>
</feature>
<evidence type="ECO:0000313" key="7">
    <source>
        <dbReference type="Proteomes" id="UP000747110"/>
    </source>
</evidence>
<dbReference type="EMBL" id="BNCP01000089">
    <property type="protein sequence ID" value="GIL93153.1"/>
    <property type="molecule type" value="Genomic_DNA"/>
</dbReference>
<evidence type="ECO:0008006" key="8">
    <source>
        <dbReference type="Google" id="ProtNLM"/>
    </source>
</evidence>
<sequence length="689" mass="75646">MMSWTDILPTVGIALQIFAVIVFSIIFVMPWVQLKLVQRGRIPGPIFWLPLIGETPQLLQSPFKYMWNRWLSYGGLFRTNLLGQEVFVVGTQDILRSVWSDEEAFEFHVSCMDSAPRMMNNGTIAARFPKWLFGRDDGLIKGQLTADRDRKVVKNTRLLNAKDCLTIAICSPVTGHKVPGKTFSMLITDIRHMREPRQHAFFRRRLGQALSPAAIAANLLGPMAAVMRRHLDSWERRGRVLLSHASEELSMDVALEVVTGHPLPPSPDDKALVRRLFRTVLNGLYGLPVVLPGTAIYKALAARRQLMDMLWPLVEAEATEVAARVRRGKEEEGEEEEGEDAAVLGVISTEGYGEDAAAPYHAPTLRRRRMAAGAAAGGGDGEVAPMRMLEAQVSSALAGGDELSAVLNPEQLFERALGTVIAVDETSRHLFFASVAAVALVPEVRLKLEDEQRQALEKYGHELSYSVLGDMPYLDAVIKESLRLLPVSIGGFRLAKQDVQLRSGFVIPRGAVVYWSTHLAHCCDPALLPRQPAPEPGRGSPAGSWFRSLVGAGSVGPSGPGGGQGGKRGMAVGVLDTVEGRRALARSINGPTGLPAHLDFQMRFDEAFRPERWLNAETRPKQWAAFGGGGHLCLGQHVAMTEAKLLLAMMLRRFDFRMEDSGVLRKASMFPGPTPRRGTDGLLITPRTL</sequence>
<dbReference type="Proteomes" id="UP000747110">
    <property type="component" value="Unassembled WGS sequence"/>
</dbReference>
<accession>A0A8J4D6S4</accession>
<organism evidence="6 7">
    <name type="scientific">Volvox reticuliferus</name>
    <dbReference type="NCBI Taxonomy" id="1737510"/>
    <lineage>
        <taxon>Eukaryota</taxon>
        <taxon>Viridiplantae</taxon>
        <taxon>Chlorophyta</taxon>
        <taxon>core chlorophytes</taxon>
        <taxon>Chlorophyceae</taxon>
        <taxon>CS clade</taxon>
        <taxon>Chlamydomonadales</taxon>
        <taxon>Volvocaceae</taxon>
        <taxon>Volvox</taxon>
    </lineage>
</organism>
<dbReference type="GO" id="GO:0016705">
    <property type="term" value="F:oxidoreductase activity, acting on paired donors, with incorporation or reduction of molecular oxygen"/>
    <property type="evidence" value="ECO:0007669"/>
    <property type="project" value="InterPro"/>
</dbReference>
<dbReference type="OrthoDB" id="442633at2759"/>
<dbReference type="PANTHER" id="PTHR24286:SF380">
    <property type="entry name" value="PH DOMAIN-CONTAINING PROTEIN"/>
    <property type="match status" value="1"/>
</dbReference>
<dbReference type="InterPro" id="IPR036396">
    <property type="entry name" value="Cyt_P450_sf"/>
</dbReference>
<dbReference type="AlphaFoldDB" id="A0A8J4D6S4"/>
<keyword evidence="3" id="KW-0560">Oxidoreductase</keyword>
<dbReference type="GO" id="GO:0004497">
    <property type="term" value="F:monooxygenase activity"/>
    <property type="evidence" value="ECO:0007669"/>
    <property type="project" value="UniProtKB-KW"/>
</dbReference>
<keyword evidence="1 3" id="KW-0479">Metal-binding</keyword>
<reference evidence="6" key="1">
    <citation type="journal article" date="2021" name="Proc. Natl. Acad. Sci. U.S.A.">
        <title>Three genomes in the algal genus Volvox reveal the fate of a haploid sex-determining region after a transition to homothallism.</title>
        <authorList>
            <person name="Yamamoto K."/>
            <person name="Hamaji T."/>
            <person name="Kawai-Toyooka H."/>
            <person name="Matsuzaki R."/>
            <person name="Takahashi F."/>
            <person name="Nishimura Y."/>
            <person name="Kawachi M."/>
            <person name="Noguchi H."/>
            <person name="Minakuchi Y."/>
            <person name="Umen J.G."/>
            <person name="Toyoda A."/>
            <person name="Nozaki H."/>
        </authorList>
    </citation>
    <scope>NUCLEOTIDE SEQUENCE</scope>
    <source>
        <strain evidence="6">NIES-3786</strain>
    </source>
</reference>
<keyword evidence="2 3" id="KW-0408">Iron</keyword>
<dbReference type="PROSITE" id="PS00086">
    <property type="entry name" value="CYTOCHROME_P450"/>
    <property type="match status" value="1"/>
</dbReference>